<proteinExistence type="predicted"/>
<dbReference type="InterPro" id="IPR008000">
    <property type="entry name" value="Rham/fucose_mutarotase"/>
</dbReference>
<dbReference type="GO" id="GO:0016857">
    <property type="term" value="F:racemase and epimerase activity, acting on carbohydrates and derivatives"/>
    <property type="evidence" value="ECO:0007669"/>
    <property type="project" value="InterPro"/>
</dbReference>
<dbReference type="Proteomes" id="UP000289792">
    <property type="component" value="Unassembled WGS sequence"/>
</dbReference>
<dbReference type="Gene3D" id="3.30.70.100">
    <property type="match status" value="1"/>
</dbReference>
<dbReference type="EMBL" id="SDDZ01000007">
    <property type="protein sequence ID" value="RXJ49424.1"/>
    <property type="molecule type" value="Genomic_DNA"/>
</dbReference>
<dbReference type="OrthoDB" id="1430580at2"/>
<organism evidence="1 2">
    <name type="scientific">Gelidibacter gilvus</name>
    <dbReference type="NCBI Taxonomy" id="59602"/>
    <lineage>
        <taxon>Bacteria</taxon>
        <taxon>Pseudomonadati</taxon>
        <taxon>Bacteroidota</taxon>
        <taxon>Flavobacteriia</taxon>
        <taxon>Flavobacteriales</taxon>
        <taxon>Flavobacteriaceae</taxon>
        <taxon>Gelidibacter</taxon>
    </lineage>
</organism>
<accession>A0A4Q0XDZ5</accession>
<sequence>MKTHRHCFALDLINDPELILAYKKHHENVWPEIVKSIKDSGILALEIYLVENRLFMIMEVNEAFSFEKKDEMDANNLKVHEWEALMWKYQQALPTAKVGEKWLLMDQIYQLKA</sequence>
<dbReference type="PANTHER" id="PTHR43239">
    <property type="entry name" value="UPF0734 PROTEIN DDB_G0273871/DDB_G0273177"/>
    <property type="match status" value="1"/>
</dbReference>
<dbReference type="RefSeq" id="WP_129017825.1">
    <property type="nucleotide sequence ID" value="NZ_SDDZ01000007.1"/>
</dbReference>
<dbReference type="AlphaFoldDB" id="A0A4Q0XDZ5"/>
<protein>
    <submittedName>
        <fullName evidence="1">L-rhamnose mutarotase</fullName>
    </submittedName>
</protein>
<dbReference type="SUPFAM" id="SSF54909">
    <property type="entry name" value="Dimeric alpha+beta barrel"/>
    <property type="match status" value="1"/>
</dbReference>
<dbReference type="InterPro" id="IPR011008">
    <property type="entry name" value="Dimeric_a/b-barrel"/>
</dbReference>
<dbReference type="Pfam" id="PF05336">
    <property type="entry name" value="rhaM"/>
    <property type="match status" value="1"/>
</dbReference>
<dbReference type="InterPro" id="IPR052996">
    <property type="entry name" value="Carb_Metab_Mutarotase"/>
</dbReference>
<dbReference type="PANTHER" id="PTHR43239:SF1">
    <property type="entry name" value="UPF0734 PROTEIN DDB_G0273871_DDB_G0273177"/>
    <property type="match status" value="1"/>
</dbReference>
<name>A0A4Q0XDZ5_9FLAO</name>
<gene>
    <name evidence="1" type="ORF">ESZ48_12465</name>
</gene>
<evidence type="ECO:0000313" key="2">
    <source>
        <dbReference type="Proteomes" id="UP000289792"/>
    </source>
</evidence>
<comment type="caution">
    <text evidence="1">The sequence shown here is derived from an EMBL/GenBank/DDBJ whole genome shotgun (WGS) entry which is preliminary data.</text>
</comment>
<keyword evidence="2" id="KW-1185">Reference proteome</keyword>
<evidence type="ECO:0000313" key="1">
    <source>
        <dbReference type="EMBL" id="RXJ49424.1"/>
    </source>
</evidence>
<reference evidence="1 2" key="1">
    <citation type="submission" date="2019-01" db="EMBL/GenBank/DDBJ databases">
        <title>Genome sequence of the Antarctic species Gelidibacter gilvus ACAM 158(T).</title>
        <authorList>
            <person name="Bowman J.P."/>
        </authorList>
    </citation>
    <scope>NUCLEOTIDE SEQUENCE [LARGE SCALE GENOMIC DNA]</scope>
    <source>
        <strain evidence="1 2">IC158</strain>
    </source>
</reference>